<sequence length="234" mass="24634">MRIYLSLSQFLQLSLIVIPLGASEKTITFPWVGYGDDYFHGYEGRVVGSSGDKTSYTINCPPTATSCYKFSTPMTFVLQPNAYHIEWDQGYSYTSSWCSFTGSPTPTTAACFYSQSYELRSTTVTRELSYNVPGPSVYYVIHTASMIVGGSDAPTSTGTRTATTSSSASEVSGIGTSDMTSKVPSSSTDAAPTTTSVPLTTTPAAPTTTSGNLAPQTPAPLILVGGLLAGALLL</sequence>
<accession>A0A9W9S581</accession>
<keyword evidence="2" id="KW-0732">Signal</keyword>
<reference evidence="3" key="1">
    <citation type="submission" date="2022-12" db="EMBL/GenBank/DDBJ databases">
        <authorList>
            <person name="Petersen C."/>
        </authorList>
    </citation>
    <scope>NUCLEOTIDE SEQUENCE</scope>
    <source>
        <strain evidence="3">IBT 3081</strain>
    </source>
</reference>
<evidence type="ECO:0000256" key="2">
    <source>
        <dbReference type="SAM" id="SignalP"/>
    </source>
</evidence>
<dbReference type="Proteomes" id="UP001147752">
    <property type="component" value="Unassembled WGS sequence"/>
</dbReference>
<name>A0A9W9S581_9EURO</name>
<dbReference type="OrthoDB" id="4369854at2759"/>
<dbReference type="RefSeq" id="XP_056577898.1">
    <property type="nucleotide sequence ID" value="XM_056721648.1"/>
</dbReference>
<protein>
    <submittedName>
        <fullName evidence="3">Uncharacterized protein</fullName>
    </submittedName>
</protein>
<dbReference type="GeneID" id="81460831"/>
<feature type="compositionally biased region" description="Low complexity" evidence="1">
    <location>
        <begin position="153"/>
        <end position="177"/>
    </location>
</feature>
<organism evidence="3 4">
    <name type="scientific">Penicillium concentricum</name>
    <dbReference type="NCBI Taxonomy" id="293559"/>
    <lineage>
        <taxon>Eukaryota</taxon>
        <taxon>Fungi</taxon>
        <taxon>Dikarya</taxon>
        <taxon>Ascomycota</taxon>
        <taxon>Pezizomycotina</taxon>
        <taxon>Eurotiomycetes</taxon>
        <taxon>Eurotiomycetidae</taxon>
        <taxon>Eurotiales</taxon>
        <taxon>Aspergillaceae</taxon>
        <taxon>Penicillium</taxon>
    </lineage>
</organism>
<feature type="region of interest" description="Disordered" evidence="1">
    <location>
        <begin position="152"/>
        <end position="213"/>
    </location>
</feature>
<reference evidence="3" key="2">
    <citation type="journal article" date="2023" name="IMA Fungus">
        <title>Comparative genomic study of the Penicillium genus elucidates a diverse pangenome and 15 lateral gene transfer events.</title>
        <authorList>
            <person name="Petersen C."/>
            <person name="Sorensen T."/>
            <person name="Nielsen M.R."/>
            <person name="Sondergaard T.E."/>
            <person name="Sorensen J.L."/>
            <person name="Fitzpatrick D.A."/>
            <person name="Frisvad J.C."/>
            <person name="Nielsen K.L."/>
        </authorList>
    </citation>
    <scope>NUCLEOTIDE SEQUENCE</scope>
    <source>
        <strain evidence="3">IBT 3081</strain>
    </source>
</reference>
<keyword evidence="4" id="KW-1185">Reference proteome</keyword>
<dbReference type="AlphaFoldDB" id="A0A9W9S581"/>
<evidence type="ECO:0000256" key="1">
    <source>
        <dbReference type="SAM" id="MobiDB-lite"/>
    </source>
</evidence>
<dbReference type="EMBL" id="JAPZBT010000002">
    <property type="protein sequence ID" value="KAJ5371912.1"/>
    <property type="molecule type" value="Genomic_DNA"/>
</dbReference>
<evidence type="ECO:0000313" key="3">
    <source>
        <dbReference type="EMBL" id="KAJ5371912.1"/>
    </source>
</evidence>
<feature type="signal peptide" evidence="2">
    <location>
        <begin position="1"/>
        <end position="23"/>
    </location>
</feature>
<proteinExistence type="predicted"/>
<comment type="caution">
    <text evidence="3">The sequence shown here is derived from an EMBL/GenBank/DDBJ whole genome shotgun (WGS) entry which is preliminary data.</text>
</comment>
<gene>
    <name evidence="3" type="ORF">N7517_003918</name>
</gene>
<evidence type="ECO:0000313" key="4">
    <source>
        <dbReference type="Proteomes" id="UP001147752"/>
    </source>
</evidence>
<feature type="compositionally biased region" description="Low complexity" evidence="1">
    <location>
        <begin position="184"/>
        <end position="209"/>
    </location>
</feature>
<feature type="chain" id="PRO_5040930949" evidence="2">
    <location>
        <begin position="24"/>
        <end position="234"/>
    </location>
</feature>